<dbReference type="PANTHER" id="PTHR43490:SF73">
    <property type="entry name" value="OS07G0685800 PROTEIN"/>
    <property type="match status" value="1"/>
</dbReference>
<evidence type="ECO:0000313" key="4">
    <source>
        <dbReference type="EMBL" id="KAK6926449.1"/>
    </source>
</evidence>
<keyword evidence="3" id="KW-0560">Oxidoreductase</keyword>
<evidence type="ECO:0000256" key="1">
    <source>
        <dbReference type="ARBA" id="ARBA00006484"/>
    </source>
</evidence>
<evidence type="ECO:0000256" key="2">
    <source>
        <dbReference type="ARBA" id="ARBA00022857"/>
    </source>
</evidence>
<dbReference type="PRINTS" id="PR00081">
    <property type="entry name" value="GDHRDH"/>
</dbReference>
<keyword evidence="5" id="KW-1185">Reference proteome</keyword>
<evidence type="ECO:0000313" key="5">
    <source>
        <dbReference type="Proteomes" id="UP001370490"/>
    </source>
</evidence>
<gene>
    <name evidence="4" type="ORF">RJ641_008168</name>
</gene>
<dbReference type="GO" id="GO:0016020">
    <property type="term" value="C:membrane"/>
    <property type="evidence" value="ECO:0007669"/>
    <property type="project" value="TreeGrafter"/>
</dbReference>
<name>A0AAN8V7M8_9MAGN</name>
<organism evidence="4 5">
    <name type="scientific">Dillenia turbinata</name>
    <dbReference type="NCBI Taxonomy" id="194707"/>
    <lineage>
        <taxon>Eukaryota</taxon>
        <taxon>Viridiplantae</taxon>
        <taxon>Streptophyta</taxon>
        <taxon>Embryophyta</taxon>
        <taxon>Tracheophyta</taxon>
        <taxon>Spermatophyta</taxon>
        <taxon>Magnoliopsida</taxon>
        <taxon>eudicotyledons</taxon>
        <taxon>Gunneridae</taxon>
        <taxon>Pentapetalae</taxon>
        <taxon>Dilleniales</taxon>
        <taxon>Dilleniaceae</taxon>
        <taxon>Dillenia</taxon>
    </lineage>
</organism>
<dbReference type="EMBL" id="JBAMMX010000015">
    <property type="protein sequence ID" value="KAK6926449.1"/>
    <property type="molecule type" value="Genomic_DNA"/>
</dbReference>
<proteinExistence type="inferred from homology"/>
<comment type="caution">
    <text evidence="4">The sequence shown here is derived from an EMBL/GenBank/DDBJ whole genome shotgun (WGS) entry which is preliminary data.</text>
</comment>
<dbReference type="SUPFAM" id="SSF51735">
    <property type="entry name" value="NAD(P)-binding Rossmann-fold domains"/>
    <property type="match status" value="1"/>
</dbReference>
<reference evidence="4 5" key="1">
    <citation type="submission" date="2023-12" db="EMBL/GenBank/DDBJ databases">
        <title>A high-quality genome assembly for Dillenia turbinata (Dilleniales).</title>
        <authorList>
            <person name="Chanderbali A."/>
        </authorList>
    </citation>
    <scope>NUCLEOTIDE SEQUENCE [LARGE SCALE GENOMIC DNA]</scope>
    <source>
        <strain evidence="4">LSX21</strain>
        <tissue evidence="4">Leaf</tissue>
    </source>
</reference>
<dbReference type="PANTHER" id="PTHR43490">
    <property type="entry name" value="(+)-NEOMENTHOL DEHYDROGENASE"/>
    <property type="match status" value="1"/>
</dbReference>
<dbReference type="Proteomes" id="UP001370490">
    <property type="component" value="Unassembled WGS sequence"/>
</dbReference>
<dbReference type="InterPro" id="IPR002347">
    <property type="entry name" value="SDR_fam"/>
</dbReference>
<evidence type="ECO:0000256" key="3">
    <source>
        <dbReference type="ARBA" id="ARBA00023002"/>
    </source>
</evidence>
<dbReference type="AlphaFoldDB" id="A0AAN8V7M8"/>
<dbReference type="Pfam" id="PF00106">
    <property type="entry name" value="adh_short"/>
    <property type="match status" value="1"/>
</dbReference>
<protein>
    <submittedName>
        <fullName evidence="4">Short-chain dehydrogenase/reductase SDR</fullName>
    </submittedName>
</protein>
<dbReference type="Gene3D" id="3.40.50.720">
    <property type="entry name" value="NAD(P)-binding Rossmann-like Domain"/>
    <property type="match status" value="1"/>
</dbReference>
<accession>A0AAN8V7M8</accession>
<comment type="similarity">
    <text evidence="1">Belongs to the short-chain dehydrogenases/reductases (SDR) family.</text>
</comment>
<sequence>MAPSTSAITTFDYFTFNLRGIILLRQIPAPHLFPNFHPFHKVPLQAFAPRRLISQQSPRVAVVTGANRGIGLEIVRQLTTEGVTVVLAARDEKKGIEAASSMHQFAKCTLPLVSINSLAKFIKDQFGRLDILVRVIFPMYEFFSLEIYTVNNAGTSGVHVDVDGLKALNIDPQTWLSGKATNMVQSVISQNYEKGVECLNVNYYGCKRVAEVLLPLLELSTAGARIVNVTSLRGELRRVPNEKIRNELADIETLTVDKIVEKFLQDLKDNALETNGWSLMLPSYSVSKVTLNAYTRVLAKKYPKNIIRVTDQ</sequence>
<keyword evidence="2" id="KW-0521">NADP</keyword>
<dbReference type="GO" id="GO:0016491">
    <property type="term" value="F:oxidoreductase activity"/>
    <property type="evidence" value="ECO:0007669"/>
    <property type="project" value="UniProtKB-KW"/>
</dbReference>
<dbReference type="InterPro" id="IPR036291">
    <property type="entry name" value="NAD(P)-bd_dom_sf"/>
</dbReference>